<feature type="transmembrane region" description="Helical" evidence="7">
    <location>
        <begin position="6"/>
        <end position="28"/>
    </location>
</feature>
<comment type="subcellular location">
    <subcellularLocation>
        <location evidence="1">Cell membrane</location>
        <topology evidence="1">Multi-pass membrane protein</topology>
    </subcellularLocation>
</comment>
<evidence type="ECO:0000256" key="5">
    <source>
        <dbReference type="ARBA" id="ARBA00022989"/>
    </source>
</evidence>
<evidence type="ECO:0000313" key="8">
    <source>
        <dbReference type="EMBL" id="GAA0946873.1"/>
    </source>
</evidence>
<dbReference type="RefSeq" id="WP_343953779.1">
    <property type="nucleotide sequence ID" value="NZ_BAAAHQ010000040.1"/>
</dbReference>
<keyword evidence="6 7" id="KW-0472">Membrane</keyword>
<comment type="caution">
    <text evidence="8">The sequence shown here is derived from an EMBL/GenBank/DDBJ whole genome shotgun (WGS) entry which is preliminary data.</text>
</comment>
<keyword evidence="9" id="KW-1185">Reference proteome</keyword>
<accession>A0ABP4BC36</accession>
<dbReference type="PANTHER" id="PTHR43141">
    <property type="entry name" value="CYTOCHROME BD2 SUBUNIT II"/>
    <property type="match status" value="1"/>
</dbReference>
<feature type="transmembrane region" description="Helical" evidence="7">
    <location>
        <begin position="110"/>
        <end position="135"/>
    </location>
</feature>
<evidence type="ECO:0000256" key="6">
    <source>
        <dbReference type="ARBA" id="ARBA00023136"/>
    </source>
</evidence>
<protein>
    <recommendedName>
        <fullName evidence="10">Cytochrome d ubiquinol oxidase subunit II</fullName>
    </recommendedName>
</protein>
<evidence type="ECO:0000256" key="1">
    <source>
        <dbReference type="ARBA" id="ARBA00004651"/>
    </source>
</evidence>
<comment type="similarity">
    <text evidence="2">Belongs to the cytochrome ubiquinol oxidase subunit 2 family.</text>
</comment>
<sequence>MEALILAFFAVGYLVLAGADIGVGMLLRYLGRTPDERREVLAAIAPFFLGNEVWLVATAGVLVGLFPHAEAELFGGPDFLAVVGLVASWVVRDMALWLRGRLPGARWQGFWDHAIVAGSWGLALALGTLFSGLLLDVSWPLAIAPALLGAVLFGAHGLAFAALRLTGRLRERARTPAPGSEVGTYVLTGVTLAAVGVLAGLGLPLEPGNTWLGPVILAVIPFLVAAQAIVWWVCRGRVTGPSYL</sequence>
<evidence type="ECO:0000256" key="7">
    <source>
        <dbReference type="SAM" id="Phobius"/>
    </source>
</evidence>
<feature type="transmembrane region" description="Helical" evidence="7">
    <location>
        <begin position="141"/>
        <end position="163"/>
    </location>
</feature>
<proteinExistence type="inferred from homology"/>
<feature type="transmembrane region" description="Helical" evidence="7">
    <location>
        <begin position="40"/>
        <end position="67"/>
    </location>
</feature>
<feature type="transmembrane region" description="Helical" evidence="7">
    <location>
        <begin position="79"/>
        <end position="98"/>
    </location>
</feature>
<dbReference type="Pfam" id="PF02322">
    <property type="entry name" value="Cyt_bd_oxida_II"/>
    <property type="match status" value="1"/>
</dbReference>
<evidence type="ECO:0000313" key="9">
    <source>
        <dbReference type="Proteomes" id="UP001501578"/>
    </source>
</evidence>
<keyword evidence="4 7" id="KW-0812">Transmembrane</keyword>
<organism evidence="8 9">
    <name type="scientific">Nonomuraea longicatena</name>
    <dbReference type="NCBI Taxonomy" id="83682"/>
    <lineage>
        <taxon>Bacteria</taxon>
        <taxon>Bacillati</taxon>
        <taxon>Actinomycetota</taxon>
        <taxon>Actinomycetes</taxon>
        <taxon>Streptosporangiales</taxon>
        <taxon>Streptosporangiaceae</taxon>
        <taxon>Nonomuraea</taxon>
    </lineage>
</organism>
<dbReference type="PANTHER" id="PTHR43141:SF4">
    <property type="entry name" value="CYTOCHROME BD2 SUBUNIT II"/>
    <property type="match status" value="1"/>
</dbReference>
<evidence type="ECO:0008006" key="10">
    <source>
        <dbReference type="Google" id="ProtNLM"/>
    </source>
</evidence>
<evidence type="ECO:0000256" key="4">
    <source>
        <dbReference type="ARBA" id="ARBA00022692"/>
    </source>
</evidence>
<feature type="transmembrane region" description="Helical" evidence="7">
    <location>
        <begin position="211"/>
        <end position="234"/>
    </location>
</feature>
<name>A0ABP4BC36_9ACTN</name>
<dbReference type="InterPro" id="IPR003317">
    <property type="entry name" value="Cyt-d_oxidase_su2"/>
</dbReference>
<keyword evidence="5 7" id="KW-1133">Transmembrane helix</keyword>
<dbReference type="EMBL" id="BAAAHQ010000040">
    <property type="protein sequence ID" value="GAA0946873.1"/>
    <property type="molecule type" value="Genomic_DNA"/>
</dbReference>
<evidence type="ECO:0000256" key="3">
    <source>
        <dbReference type="ARBA" id="ARBA00022475"/>
    </source>
</evidence>
<dbReference type="Proteomes" id="UP001501578">
    <property type="component" value="Unassembled WGS sequence"/>
</dbReference>
<gene>
    <name evidence="8" type="ORF">GCM10009560_62930</name>
</gene>
<evidence type="ECO:0000256" key="2">
    <source>
        <dbReference type="ARBA" id="ARBA00007543"/>
    </source>
</evidence>
<feature type="transmembrane region" description="Helical" evidence="7">
    <location>
        <begin position="184"/>
        <end position="205"/>
    </location>
</feature>
<reference evidence="9" key="1">
    <citation type="journal article" date="2019" name="Int. J. Syst. Evol. Microbiol.">
        <title>The Global Catalogue of Microorganisms (GCM) 10K type strain sequencing project: providing services to taxonomists for standard genome sequencing and annotation.</title>
        <authorList>
            <consortium name="The Broad Institute Genomics Platform"/>
            <consortium name="The Broad Institute Genome Sequencing Center for Infectious Disease"/>
            <person name="Wu L."/>
            <person name="Ma J."/>
        </authorList>
    </citation>
    <scope>NUCLEOTIDE SEQUENCE [LARGE SCALE GENOMIC DNA]</scope>
    <source>
        <strain evidence="9">JCM 11136</strain>
    </source>
</reference>
<keyword evidence="3" id="KW-1003">Cell membrane</keyword>